<evidence type="ECO:0008006" key="5">
    <source>
        <dbReference type="Google" id="ProtNLM"/>
    </source>
</evidence>
<dbReference type="InterPro" id="IPR046849">
    <property type="entry name" value="E2_motif"/>
</dbReference>
<dbReference type="NCBIfam" id="TIGR00756">
    <property type="entry name" value="PPR"/>
    <property type="match status" value="9"/>
</dbReference>
<reference evidence="3 4" key="1">
    <citation type="submission" date="2020-04" db="EMBL/GenBank/DDBJ databases">
        <title>Plant Genome Project.</title>
        <authorList>
            <person name="Zhang R.-G."/>
        </authorList>
    </citation>
    <scope>NUCLEOTIDE SEQUENCE [LARGE SCALE GENOMIC DNA]</scope>
    <source>
        <strain evidence="3">YNK0</strain>
        <tissue evidence="3">Leaf</tissue>
    </source>
</reference>
<evidence type="ECO:0000313" key="4">
    <source>
        <dbReference type="Proteomes" id="UP000655225"/>
    </source>
</evidence>
<dbReference type="Pfam" id="PF20431">
    <property type="entry name" value="E_motif"/>
    <property type="match status" value="1"/>
</dbReference>
<keyword evidence="1" id="KW-0677">Repeat</keyword>
<dbReference type="InterPro" id="IPR002885">
    <property type="entry name" value="PPR_rpt"/>
</dbReference>
<organism evidence="3 4">
    <name type="scientific">Tetracentron sinense</name>
    <name type="common">Spur-leaf</name>
    <dbReference type="NCBI Taxonomy" id="13715"/>
    <lineage>
        <taxon>Eukaryota</taxon>
        <taxon>Viridiplantae</taxon>
        <taxon>Streptophyta</taxon>
        <taxon>Embryophyta</taxon>
        <taxon>Tracheophyta</taxon>
        <taxon>Spermatophyta</taxon>
        <taxon>Magnoliopsida</taxon>
        <taxon>Trochodendrales</taxon>
        <taxon>Trochodendraceae</taxon>
        <taxon>Tetracentron</taxon>
    </lineage>
</organism>
<gene>
    <name evidence="3" type="ORF">HHK36_004395</name>
</gene>
<dbReference type="InterPro" id="IPR046960">
    <property type="entry name" value="PPR_At4g14850-like_plant"/>
</dbReference>
<evidence type="ECO:0000256" key="1">
    <source>
        <dbReference type="ARBA" id="ARBA00022737"/>
    </source>
</evidence>
<dbReference type="Pfam" id="PF13041">
    <property type="entry name" value="PPR_2"/>
    <property type="match status" value="6"/>
</dbReference>
<dbReference type="FunFam" id="1.25.40.10:FF:000366">
    <property type="entry name" value="Pentatricopeptide (PPR) repeat-containing protein"/>
    <property type="match status" value="1"/>
</dbReference>
<keyword evidence="4" id="KW-1185">Reference proteome</keyword>
<name>A0A834ZR35_TETSI</name>
<accession>A0A834ZR35</accession>
<dbReference type="InterPro" id="IPR011990">
    <property type="entry name" value="TPR-like_helical_dom_sf"/>
</dbReference>
<feature type="repeat" description="PPR" evidence="2">
    <location>
        <begin position="502"/>
        <end position="536"/>
    </location>
</feature>
<feature type="repeat" description="PPR" evidence="2">
    <location>
        <begin position="639"/>
        <end position="674"/>
    </location>
</feature>
<dbReference type="EMBL" id="JABCRI010000002">
    <property type="protein sequence ID" value="KAF8411836.1"/>
    <property type="molecule type" value="Genomic_DNA"/>
</dbReference>
<dbReference type="FunFam" id="1.25.40.10:FF:000144">
    <property type="entry name" value="Pentatricopeptide repeat-containing protein, mitochondrial"/>
    <property type="match status" value="1"/>
</dbReference>
<dbReference type="FunFam" id="1.25.40.10:FF:000196">
    <property type="entry name" value="Pentatricopeptide repeat-containing protein At4g14850"/>
    <property type="match status" value="1"/>
</dbReference>
<feature type="repeat" description="PPR" evidence="2">
    <location>
        <begin position="401"/>
        <end position="435"/>
    </location>
</feature>
<feature type="repeat" description="PPR" evidence="2">
    <location>
        <begin position="203"/>
        <end position="237"/>
    </location>
</feature>
<comment type="caution">
    <text evidence="3">The sequence shown here is derived from an EMBL/GenBank/DDBJ whole genome shotgun (WGS) entry which is preliminary data.</text>
</comment>
<feature type="repeat" description="PPR" evidence="2">
    <location>
        <begin position="471"/>
        <end position="501"/>
    </location>
</feature>
<dbReference type="OMA" id="HACMIDI"/>
<dbReference type="GO" id="GO:0003723">
    <property type="term" value="F:RNA binding"/>
    <property type="evidence" value="ECO:0007669"/>
    <property type="project" value="InterPro"/>
</dbReference>
<dbReference type="Gene3D" id="1.25.40.10">
    <property type="entry name" value="Tetratricopeptide repeat domain"/>
    <property type="match status" value="6"/>
</dbReference>
<dbReference type="AlphaFoldDB" id="A0A834ZR35"/>
<dbReference type="SUPFAM" id="SSF48452">
    <property type="entry name" value="TPR-like"/>
    <property type="match status" value="1"/>
</dbReference>
<evidence type="ECO:0000313" key="3">
    <source>
        <dbReference type="EMBL" id="KAF8411836.1"/>
    </source>
</evidence>
<dbReference type="PANTHER" id="PTHR47926">
    <property type="entry name" value="PENTATRICOPEPTIDE REPEAT-CONTAINING PROTEIN"/>
    <property type="match status" value="1"/>
</dbReference>
<dbReference type="FunFam" id="1.25.40.10:FF:000381">
    <property type="entry name" value="Pentatricopeptide repeat-containing protein"/>
    <property type="match status" value="2"/>
</dbReference>
<dbReference type="Proteomes" id="UP000655225">
    <property type="component" value="Unassembled WGS sequence"/>
</dbReference>
<evidence type="ECO:0000256" key="2">
    <source>
        <dbReference type="PROSITE-ProRule" id="PRU00708"/>
    </source>
</evidence>
<protein>
    <recommendedName>
        <fullName evidence="5">Pentatricopeptide repeat-containing protein</fullName>
    </recommendedName>
</protein>
<dbReference type="FunFam" id="1.25.40.10:FF:000073">
    <property type="entry name" value="Pentatricopeptide repeat-containing protein chloroplastic"/>
    <property type="match status" value="1"/>
</dbReference>
<proteinExistence type="predicted"/>
<feature type="repeat" description="PPR" evidence="2">
    <location>
        <begin position="300"/>
        <end position="334"/>
    </location>
</feature>
<feature type="repeat" description="PPR" evidence="2">
    <location>
        <begin position="36"/>
        <end position="70"/>
    </location>
</feature>
<dbReference type="OrthoDB" id="185373at2759"/>
<feature type="repeat" description="PPR" evidence="2">
    <location>
        <begin position="102"/>
        <end position="136"/>
    </location>
</feature>
<feature type="repeat" description="PPR" evidence="2">
    <location>
        <begin position="172"/>
        <end position="202"/>
    </location>
</feature>
<dbReference type="PROSITE" id="PS51375">
    <property type="entry name" value="PPR"/>
    <property type="match status" value="10"/>
</dbReference>
<feature type="repeat" description="PPR" evidence="2">
    <location>
        <begin position="604"/>
        <end position="638"/>
    </location>
</feature>
<dbReference type="GO" id="GO:0009451">
    <property type="term" value="P:RNA modification"/>
    <property type="evidence" value="ECO:0007669"/>
    <property type="project" value="InterPro"/>
</dbReference>
<dbReference type="FunFam" id="1.25.40.10:FF:000031">
    <property type="entry name" value="Pentatricopeptide repeat-containing protein mitochondrial"/>
    <property type="match status" value="1"/>
</dbReference>
<dbReference type="Pfam" id="PF01535">
    <property type="entry name" value="PPR"/>
    <property type="match status" value="4"/>
</dbReference>
<dbReference type="Pfam" id="PF20430">
    <property type="entry name" value="Eplus_motif"/>
    <property type="match status" value="1"/>
</dbReference>
<dbReference type="InterPro" id="IPR046848">
    <property type="entry name" value="E_motif"/>
</dbReference>
<dbReference type="PANTHER" id="PTHR47926:SF533">
    <property type="entry name" value="DYW DOMAIN-CONTAINING PROTEIN"/>
    <property type="match status" value="1"/>
</dbReference>
<sequence length="846" mass="94289">MQPHLNISSNGSVLSVHQNGTNLDEMIRNLNGGNLDSVFYNSLISLCISEKALQEGVLVHSHMASTGFKPSIFLENQFINLYAKCGEMGLAQELFDGMLRKNSVSWNAMIAGYCLNRQFREALHLFRRMTETGAPPNQSTYLSALRASVGSGNCRHGEQIHAHVIKMGFFLYTRVENALINMYAKLGNLEKAETVYERMVEKDEVSWNSIVNANAKKGYCERAMQLFAEMQQEGLRPDEFSFTSILRSSNATVIKELHAQIIKSGYGSHVFVATALLDSYSSGENLEEAFLIFSKMLDPNIVAWNTMISAFIKNEQVDEGLQLFLQMMEESIYPDDYTISTLLKAMTVRSTVLEGKQLHVLATKSGLASDALVGNSLITMYSKYGQVCDSRQAFDNISEPDLISWNSMIQSYAQNERAEQALLFFQDMKYSGIEPDELTFIGILTACTTLSRHETGRAIHGCLIKIGLLPDAFLGSALIDMYAKSGNVSDAKNLFDEIEQKDLITWNSMIVGFSQNGHGEQALDLLCLMLEENLEPDNTTFASLVSGCADITAVQQGKQVHALILKSRIITDVPVVNSLITMYASVGSIKEAEQVFYGLTAAKTIITWTAMIMGYAQNGCTKEALDLFDQMESYQVKPDSVTFVALLTACSHAGLTDQAKMYFNVMMTKYGITPNLGHYACMVDILGRAGKLEEAEDFINRMPHEPNALVWRTLLSACRTHGDLDRGKRSMEKILVLEPGDSAAYVLLSNIYAAQGKRDGVTKVRQQMRENGVRKEVGKSWIEVRNTVHEFAAGDHSHPRADDIYSKLRELLVEMELAGYVPNIDSVLYEIEYTKVNYLDSVNTYK</sequence>